<dbReference type="Gene3D" id="3.40.50.960">
    <property type="entry name" value="Lumazine/riboflavin synthase"/>
    <property type="match status" value="1"/>
</dbReference>
<dbReference type="Pfam" id="PF00885">
    <property type="entry name" value="DMRL_synthase"/>
    <property type="match status" value="1"/>
</dbReference>
<evidence type="ECO:0000256" key="3">
    <source>
        <dbReference type="ARBA" id="ARBA00012664"/>
    </source>
</evidence>
<evidence type="ECO:0000313" key="8">
    <source>
        <dbReference type="EMBL" id="KPC33180.1"/>
    </source>
</evidence>
<dbReference type="PATRIC" id="fig|81035.3.peg.2191"/>
<name>A0A0N0GGF1_PSESX</name>
<keyword evidence="4 7" id="KW-0686">Riboflavin biosynthesis</keyword>
<proteinExistence type="inferred from homology"/>
<dbReference type="GO" id="GO:0009349">
    <property type="term" value="C:riboflavin synthase complex"/>
    <property type="evidence" value="ECO:0007669"/>
    <property type="project" value="InterPro"/>
</dbReference>
<comment type="pathway">
    <text evidence="1 7">Cofactor biosynthesis; riboflavin biosynthesis; riboflavin from 2-hydroxy-3-oxobutyl phosphate and 5-amino-6-(D-ribitylamino)uracil: step 1/2.</text>
</comment>
<dbReference type="SUPFAM" id="SSF52121">
    <property type="entry name" value="Lumazine synthase"/>
    <property type="match status" value="1"/>
</dbReference>
<accession>A0A0N0GGF1</accession>
<dbReference type="CDD" id="cd09208">
    <property type="entry name" value="Lumazine_synthase-II"/>
    <property type="match status" value="1"/>
</dbReference>
<dbReference type="InterPro" id="IPR034964">
    <property type="entry name" value="LS"/>
</dbReference>
<feature type="binding site" evidence="7">
    <location>
        <position position="164"/>
    </location>
    <ligand>
        <name>5-amino-6-(D-ribitylamino)uracil</name>
        <dbReference type="ChEBI" id="CHEBI:15934"/>
    </ligand>
</feature>
<dbReference type="AlphaFoldDB" id="A0A0N0GGF1"/>
<feature type="binding site" evidence="7">
    <location>
        <position position="73"/>
    </location>
    <ligand>
        <name>5-amino-6-(D-ribitylamino)uracil</name>
        <dbReference type="ChEBI" id="CHEBI:15934"/>
    </ligand>
</feature>
<feature type="binding site" evidence="7">
    <location>
        <position position="178"/>
    </location>
    <ligand>
        <name>(2S)-2-hydroxy-3-oxobutyl phosphate</name>
        <dbReference type="ChEBI" id="CHEBI:58830"/>
    </ligand>
</feature>
<dbReference type="GO" id="GO:0005829">
    <property type="term" value="C:cytosol"/>
    <property type="evidence" value="ECO:0007669"/>
    <property type="project" value="TreeGrafter"/>
</dbReference>
<reference evidence="8 9" key="1">
    <citation type="submission" date="2015-07" db="EMBL/GenBank/DDBJ databases">
        <authorList>
            <person name="Noorani M."/>
        </authorList>
    </citation>
    <scope>NUCLEOTIDE SEQUENCE [LARGE SCALE GENOMIC DNA]</scope>
    <source>
        <strain evidence="8 9">0788_9</strain>
    </source>
</reference>
<dbReference type="InterPro" id="IPR002180">
    <property type="entry name" value="LS/RS"/>
</dbReference>
<evidence type="ECO:0000256" key="1">
    <source>
        <dbReference type="ARBA" id="ARBA00004917"/>
    </source>
</evidence>
<gene>
    <name evidence="7" type="primary">ribH</name>
    <name evidence="8" type="ORF">ABJ99_2036</name>
</gene>
<dbReference type="EC" id="2.5.1.78" evidence="3 7"/>
<sequence>MKRERDWCLQERLQNLIMNDIVQEAFLRDLNPFRSRMPCFFHKQESEHVQPTAIDSKSKSHSNERVAFIQACWHKDIVDQSRKGFIAEMANQGYAESDIDIFEVGGAFEIPLHAKLLANTGRYAGIVGAALVVDGGIYRHEFVAQSVVSALMQVQLETEVPVFSVVLTPHHFHAGEEHQKFFFDHFSHKGEEAAKTCADTLNKVRSLRRLEAQHKAAC</sequence>
<comment type="similarity">
    <text evidence="2 7">Belongs to the DMRL synthase family.</text>
</comment>
<comment type="catalytic activity">
    <reaction evidence="6 7">
        <text>(2S)-2-hydroxy-3-oxobutyl phosphate + 5-amino-6-(D-ribitylamino)uracil = 6,7-dimethyl-8-(1-D-ribityl)lumazine + phosphate + 2 H2O + H(+)</text>
        <dbReference type="Rhea" id="RHEA:26152"/>
        <dbReference type="ChEBI" id="CHEBI:15377"/>
        <dbReference type="ChEBI" id="CHEBI:15378"/>
        <dbReference type="ChEBI" id="CHEBI:15934"/>
        <dbReference type="ChEBI" id="CHEBI:43474"/>
        <dbReference type="ChEBI" id="CHEBI:58201"/>
        <dbReference type="ChEBI" id="CHEBI:58830"/>
        <dbReference type="EC" id="2.5.1.78"/>
    </reaction>
</comment>
<reference evidence="8 9" key="2">
    <citation type="submission" date="2015-10" db="EMBL/GenBank/DDBJ databases">
        <title>Comparative genomics and high-throughput reverse genetic screens identify a new phytobacterial MAMP and an Arabidopsis receptor required for immune elicitation.</title>
        <authorList>
            <person name="Mott G.A."/>
            <person name="Thakur S."/>
            <person name="Wang P.W."/>
            <person name="Desveaux D."/>
            <person name="Guttman D.S."/>
        </authorList>
    </citation>
    <scope>NUCLEOTIDE SEQUENCE [LARGE SCALE GENOMIC DNA]</scope>
    <source>
        <strain evidence="8 9">0788_9</strain>
    </source>
</reference>
<feature type="binding site" evidence="7">
    <location>
        <begin position="107"/>
        <end position="109"/>
    </location>
    <ligand>
        <name>5-amino-6-(D-ribitylamino)uracil</name>
        <dbReference type="ChEBI" id="CHEBI:15934"/>
    </ligand>
</feature>
<organism evidence="8 9">
    <name type="scientific">Pseudomonas syringae pv. cilantro</name>
    <dbReference type="NCBI Taxonomy" id="81035"/>
    <lineage>
        <taxon>Bacteria</taxon>
        <taxon>Pseudomonadati</taxon>
        <taxon>Pseudomonadota</taxon>
        <taxon>Gammaproteobacteria</taxon>
        <taxon>Pseudomonadales</taxon>
        <taxon>Pseudomonadaceae</taxon>
        <taxon>Pseudomonas</taxon>
        <taxon>Pseudomonas syringae</taxon>
    </lineage>
</organism>
<protein>
    <recommendedName>
        <fullName evidence="3 7">6,7-dimethyl-8-ribityllumazine synthase</fullName>
        <shortName evidence="7">DMRL synthase</shortName>
        <shortName evidence="7">LS</shortName>
        <shortName evidence="7">Lumazine synthase</shortName>
        <ecNumber evidence="3 7">2.5.1.78</ecNumber>
    </recommendedName>
</protein>
<evidence type="ECO:0000256" key="5">
    <source>
        <dbReference type="ARBA" id="ARBA00022679"/>
    </source>
</evidence>
<evidence type="ECO:0000256" key="7">
    <source>
        <dbReference type="HAMAP-Rule" id="MF_00178"/>
    </source>
</evidence>
<comment type="caution">
    <text evidence="8">The sequence shown here is derived from an EMBL/GenBank/DDBJ whole genome shotgun (WGS) entry which is preliminary data.</text>
</comment>
<feature type="active site" description="Proton donor" evidence="7">
    <location>
        <position position="139"/>
    </location>
</feature>
<dbReference type="PANTHER" id="PTHR21058">
    <property type="entry name" value="6,7-DIMETHYL-8-RIBITYLLUMAZINE SYNTHASE DMRL SYNTHASE LUMAZINE SYNTHASE"/>
    <property type="match status" value="1"/>
</dbReference>
<keyword evidence="5 7" id="KW-0808">Transferase</keyword>
<feature type="binding site" evidence="7">
    <location>
        <begin position="131"/>
        <end position="133"/>
    </location>
    <ligand>
        <name>5-amino-6-(D-ribitylamino)uracil</name>
        <dbReference type="ChEBI" id="CHEBI:15934"/>
    </ligand>
</feature>
<dbReference type="PANTHER" id="PTHR21058:SF0">
    <property type="entry name" value="6,7-DIMETHYL-8-RIBITYLLUMAZINE SYNTHASE"/>
    <property type="match status" value="1"/>
</dbReference>
<dbReference type="Proteomes" id="UP000037891">
    <property type="component" value="Unassembled WGS sequence"/>
</dbReference>
<dbReference type="HAMAP" id="MF_00178">
    <property type="entry name" value="Lumazine_synth"/>
    <property type="match status" value="1"/>
</dbReference>
<dbReference type="EMBL" id="LGLN01000033">
    <property type="protein sequence ID" value="KPC33180.1"/>
    <property type="molecule type" value="Genomic_DNA"/>
</dbReference>
<dbReference type="NCBIfam" id="NF009084">
    <property type="entry name" value="PRK12419.1"/>
    <property type="match status" value="1"/>
</dbReference>
<evidence type="ECO:0000256" key="4">
    <source>
        <dbReference type="ARBA" id="ARBA00022619"/>
    </source>
</evidence>
<dbReference type="InterPro" id="IPR036467">
    <property type="entry name" value="LS/RS_sf"/>
</dbReference>
<dbReference type="UniPathway" id="UPA00275">
    <property type="reaction ID" value="UER00404"/>
</dbReference>
<dbReference type="GO" id="GO:0000906">
    <property type="term" value="F:6,7-dimethyl-8-ribityllumazine synthase activity"/>
    <property type="evidence" value="ECO:0007669"/>
    <property type="project" value="UniProtKB-UniRule"/>
</dbReference>
<comment type="caution">
    <text evidence="7">Lacks conserved residue(s) required for the propagation of feature annotation.</text>
</comment>
<comment type="function">
    <text evidence="7">Catalyzes the formation of 6,7-dimethyl-8-ribityllumazine by condensation of 5-amino-6-(D-ribitylamino)uracil with 3,4-dihydroxy-2-butanone 4-phosphate. This is the penultimate step in the biosynthesis of riboflavin.</text>
</comment>
<dbReference type="GO" id="GO:0009231">
    <property type="term" value="P:riboflavin biosynthetic process"/>
    <property type="evidence" value="ECO:0007669"/>
    <property type="project" value="UniProtKB-UniRule"/>
</dbReference>
<evidence type="ECO:0000256" key="2">
    <source>
        <dbReference type="ARBA" id="ARBA00007424"/>
    </source>
</evidence>
<evidence type="ECO:0000313" key="9">
    <source>
        <dbReference type="Proteomes" id="UP000037891"/>
    </source>
</evidence>
<evidence type="ECO:0000256" key="6">
    <source>
        <dbReference type="ARBA" id="ARBA00048785"/>
    </source>
</evidence>
<comment type="subunit">
    <text evidence="7">Forms an icosahedral capsid composed of 60 subunits, arranged as a dodecamer of pentamers.</text>
</comment>